<organism evidence="1 2">
    <name type="scientific">Urochloa decumbens</name>
    <dbReference type="NCBI Taxonomy" id="240449"/>
    <lineage>
        <taxon>Eukaryota</taxon>
        <taxon>Viridiplantae</taxon>
        <taxon>Streptophyta</taxon>
        <taxon>Embryophyta</taxon>
        <taxon>Tracheophyta</taxon>
        <taxon>Spermatophyta</taxon>
        <taxon>Magnoliopsida</taxon>
        <taxon>Liliopsida</taxon>
        <taxon>Poales</taxon>
        <taxon>Poaceae</taxon>
        <taxon>PACMAD clade</taxon>
        <taxon>Panicoideae</taxon>
        <taxon>Panicodae</taxon>
        <taxon>Paniceae</taxon>
        <taxon>Melinidinae</taxon>
        <taxon>Urochloa</taxon>
    </lineage>
</organism>
<keyword evidence="2" id="KW-1185">Reference proteome</keyword>
<sequence>MGRRGTHSVGKKKEVMSQEQEDRKYFESCIEEMEGGEKTMPMSKIVKYHDLVDRLWGWDKLLPIGDSVSRSAYSNYLEAYYLNTETPSKSLSSIAAIAEICRVKEEELCKMQMESKMETILQIRKSIVLSCLIHHHASSFIHTENCKVSSLSNAAFWCIAKETDLTLELLRRGARPCDDYLIDQGINIRMCALSLMKYTLNNSVAASAAMSGMSKEAEMMCGWMGENRKLLDFYDDLIPEVLVDSRKVRYRTLDVMVKMLQESVAGGGHNIDEVANTTGGSILDVLNSHNQKIQDGRKNKRKRDKEDVLGKLWGWERLLPLSGSVEWSDYCKYLEKYYNVNAVSFITGVVQIDTTAGSSLAAVVAKRCLKMEEELVSEWKTRVPHNWDCTISFSTIIQSSLIKERALAICSNVDEFSVFSAIAFVCIIEEADLTCELLKHGAEPINDIIEQSSVIRMCALGLVNIKGDQSIASAAAMVGMAKEARRMSDWIKRENKLITFNMSDPHVLEEARLIRARTLDAMIRILAAYHVPLSVEPRVSDAKLLSTHTAQGEAPRLTSRVKN</sequence>
<dbReference type="EMBL" id="OZ075128">
    <property type="protein sequence ID" value="CAL4955476.1"/>
    <property type="molecule type" value="Genomic_DNA"/>
</dbReference>
<evidence type="ECO:0000313" key="1">
    <source>
        <dbReference type="EMBL" id="CAL4955476.1"/>
    </source>
</evidence>
<name>A0ABC8Z4M8_9POAL</name>
<dbReference type="Proteomes" id="UP001497457">
    <property type="component" value="Chromosome 18b"/>
</dbReference>
<gene>
    <name evidence="1" type="ORF">URODEC1_LOCUS41450</name>
</gene>
<evidence type="ECO:0000313" key="2">
    <source>
        <dbReference type="Proteomes" id="UP001497457"/>
    </source>
</evidence>
<accession>A0ABC8Z4M8</accession>
<reference evidence="1" key="1">
    <citation type="submission" date="2024-10" db="EMBL/GenBank/DDBJ databases">
        <authorList>
            <person name="Ryan C."/>
        </authorList>
    </citation>
    <scope>NUCLEOTIDE SEQUENCE [LARGE SCALE GENOMIC DNA]</scope>
</reference>
<dbReference type="AlphaFoldDB" id="A0ABC8Z4M8"/>
<proteinExistence type="predicted"/>
<protein>
    <submittedName>
        <fullName evidence="1">Uncharacterized protein</fullName>
    </submittedName>
</protein>